<dbReference type="SUPFAM" id="SSF55920">
    <property type="entry name" value="Creatinase/aminopeptidase"/>
    <property type="match status" value="1"/>
</dbReference>
<comment type="caution">
    <text evidence="1">The sequence shown here is derived from an EMBL/GenBank/DDBJ whole genome shotgun (WGS) entry which is preliminary data.</text>
</comment>
<proteinExistence type="predicted"/>
<evidence type="ECO:0000313" key="1">
    <source>
        <dbReference type="EMBL" id="CAI9951406.1"/>
    </source>
</evidence>
<protein>
    <submittedName>
        <fullName evidence="1">Uncharacterized protein</fullName>
    </submittedName>
</protein>
<dbReference type="AlphaFoldDB" id="A0AA86Q3Q5"/>
<sequence length="285" mass="32691">MTNNNQIVKALQSLIIQKCVAGSDTLQICNYSDQLFTQYKLQCCFPFCISINEELDFVSPSFPSQTRVLCESDIVRIRFGVLINQLPSEVCTSFVVPVLSQQHRDYIIDAVQNPIARCFYCLKQILDEVPALLKHGSLYSQATELMQRKFEHFQVSSLINEFDTSKSLLKQNQILKFDLILSPFKIKPAYDMQQKFIFQLKESAKPSEIEVKFVTKIRKQFKNKPFCLRQVGEQTGFRPNSGCYDQFLVTLMKAKDFVHFVFEVRVGPEGGEILGQPIIANSVKM</sequence>
<name>A0AA86Q3Q5_9EUKA</name>
<evidence type="ECO:0000313" key="2">
    <source>
        <dbReference type="EMBL" id="CAL6037862.1"/>
    </source>
</evidence>
<evidence type="ECO:0000313" key="3">
    <source>
        <dbReference type="Proteomes" id="UP001642409"/>
    </source>
</evidence>
<dbReference type="EMBL" id="CATOUU010000824">
    <property type="protein sequence ID" value="CAI9951406.1"/>
    <property type="molecule type" value="Genomic_DNA"/>
</dbReference>
<dbReference type="InterPro" id="IPR036005">
    <property type="entry name" value="Creatinase/aminopeptidase-like"/>
</dbReference>
<reference evidence="1" key="1">
    <citation type="submission" date="2023-06" db="EMBL/GenBank/DDBJ databases">
        <authorList>
            <person name="Kurt Z."/>
        </authorList>
    </citation>
    <scope>NUCLEOTIDE SEQUENCE</scope>
</reference>
<gene>
    <name evidence="2" type="ORF">HINF_LOCUS37089</name>
    <name evidence="1" type="ORF">HINF_LOCUS39051</name>
</gene>
<dbReference type="Gene3D" id="1.10.10.10">
    <property type="entry name" value="Winged helix-like DNA-binding domain superfamily/Winged helix DNA-binding domain"/>
    <property type="match status" value="1"/>
</dbReference>
<dbReference type="Proteomes" id="UP001642409">
    <property type="component" value="Unassembled WGS sequence"/>
</dbReference>
<dbReference type="Gene3D" id="3.90.230.10">
    <property type="entry name" value="Creatinase/methionine aminopeptidase superfamily"/>
    <property type="match status" value="1"/>
</dbReference>
<reference evidence="2 3" key="2">
    <citation type="submission" date="2024-07" db="EMBL/GenBank/DDBJ databases">
        <authorList>
            <person name="Akdeniz Z."/>
        </authorList>
    </citation>
    <scope>NUCLEOTIDE SEQUENCE [LARGE SCALE GENOMIC DNA]</scope>
</reference>
<accession>A0AA86Q3Q5</accession>
<keyword evidence="3" id="KW-1185">Reference proteome</keyword>
<organism evidence="1">
    <name type="scientific">Hexamita inflata</name>
    <dbReference type="NCBI Taxonomy" id="28002"/>
    <lineage>
        <taxon>Eukaryota</taxon>
        <taxon>Metamonada</taxon>
        <taxon>Diplomonadida</taxon>
        <taxon>Hexamitidae</taxon>
        <taxon>Hexamitinae</taxon>
        <taxon>Hexamita</taxon>
    </lineage>
</organism>
<dbReference type="EMBL" id="CAXDID020000138">
    <property type="protein sequence ID" value="CAL6037862.1"/>
    <property type="molecule type" value="Genomic_DNA"/>
</dbReference>
<dbReference type="InterPro" id="IPR036388">
    <property type="entry name" value="WH-like_DNA-bd_sf"/>
</dbReference>